<dbReference type="PROSITE" id="PS51257">
    <property type="entry name" value="PROKAR_LIPOPROTEIN"/>
    <property type="match status" value="1"/>
</dbReference>
<dbReference type="Proteomes" id="UP000318717">
    <property type="component" value="Unassembled WGS sequence"/>
</dbReference>
<protein>
    <recommendedName>
        <fullName evidence="5">DUF3332 domain-containing protein</fullName>
    </recommendedName>
</protein>
<organism evidence="3 4">
    <name type="scientific">Vibrio inusitatus NBRC 102082</name>
    <dbReference type="NCBI Taxonomy" id="1219070"/>
    <lineage>
        <taxon>Bacteria</taxon>
        <taxon>Pseudomonadati</taxon>
        <taxon>Pseudomonadota</taxon>
        <taxon>Gammaproteobacteria</taxon>
        <taxon>Vibrionales</taxon>
        <taxon>Vibrionaceae</taxon>
        <taxon>Vibrio</taxon>
    </lineage>
</organism>
<evidence type="ECO:0008006" key="5">
    <source>
        <dbReference type="Google" id="ProtNLM"/>
    </source>
</evidence>
<evidence type="ECO:0000313" key="3">
    <source>
        <dbReference type="EMBL" id="GEA49309.1"/>
    </source>
</evidence>
<dbReference type="AlphaFoldDB" id="A0A4Y3HQ82"/>
<feature type="signal peptide" evidence="2">
    <location>
        <begin position="1"/>
        <end position="26"/>
    </location>
</feature>
<dbReference type="Pfam" id="PF11810">
    <property type="entry name" value="DUF3332"/>
    <property type="match status" value="1"/>
</dbReference>
<evidence type="ECO:0000313" key="4">
    <source>
        <dbReference type="Proteomes" id="UP000318717"/>
    </source>
</evidence>
<dbReference type="OrthoDB" id="9814441at2"/>
<feature type="transmembrane region" description="Helical" evidence="1">
    <location>
        <begin position="47"/>
        <end position="67"/>
    </location>
</feature>
<keyword evidence="2" id="KW-0732">Signal</keyword>
<keyword evidence="4" id="KW-1185">Reference proteome</keyword>
<keyword evidence="1" id="KW-0812">Transmembrane</keyword>
<gene>
    <name evidence="3" type="ORF">VIN01S_01130</name>
</gene>
<keyword evidence="1" id="KW-0472">Membrane</keyword>
<feature type="chain" id="PRO_5021216006" description="DUF3332 domain-containing protein" evidence="2">
    <location>
        <begin position="27"/>
        <end position="178"/>
    </location>
</feature>
<name>A0A4Y3HQ82_9VIBR</name>
<evidence type="ECO:0000256" key="2">
    <source>
        <dbReference type="SAM" id="SignalP"/>
    </source>
</evidence>
<proteinExistence type="predicted"/>
<accession>A0A4Y3HQ82</accession>
<dbReference type="InterPro" id="IPR021768">
    <property type="entry name" value="DUF3332"/>
</dbReference>
<reference evidence="3 4" key="1">
    <citation type="submission" date="2019-06" db="EMBL/GenBank/DDBJ databases">
        <title>Whole genome shotgun sequence of Vibrio inusitatus NBRC 102082.</title>
        <authorList>
            <person name="Hosoyama A."/>
            <person name="Uohara A."/>
            <person name="Ohji S."/>
            <person name="Ichikawa N."/>
        </authorList>
    </citation>
    <scope>NUCLEOTIDE SEQUENCE [LARGE SCALE GENOMIC DNA]</scope>
    <source>
        <strain evidence="3 4">NBRC 102082</strain>
    </source>
</reference>
<dbReference type="RefSeq" id="WP_141343682.1">
    <property type="nucleotide sequence ID" value="NZ_BJLF01000001.1"/>
</dbReference>
<sequence>MKKFGLKAVGLAVVAASLSGCIGSNAVTGYVMKFNLEVVDNRYARGGVNMLLAPVYALSVAVDALIFNSIEFWAGKNPINGKPHIFDSKVKTMYNMNDDLDPSLTEAPLDPISMRQVESSTFEAIDANTIQMNVTYNNGDKALIMGVRDGENVSYYYNGELMSETTLSQLQELSATKA</sequence>
<evidence type="ECO:0000256" key="1">
    <source>
        <dbReference type="SAM" id="Phobius"/>
    </source>
</evidence>
<comment type="caution">
    <text evidence="3">The sequence shown here is derived from an EMBL/GenBank/DDBJ whole genome shotgun (WGS) entry which is preliminary data.</text>
</comment>
<dbReference type="EMBL" id="BJLF01000001">
    <property type="protein sequence ID" value="GEA49309.1"/>
    <property type="molecule type" value="Genomic_DNA"/>
</dbReference>
<keyword evidence="1" id="KW-1133">Transmembrane helix</keyword>